<accession>A0A8X6R469</accession>
<keyword evidence="2" id="KW-1185">Reference proteome</keyword>
<dbReference type="EMBL" id="BMAU01021029">
    <property type="protein sequence ID" value="GFX87235.1"/>
    <property type="molecule type" value="Genomic_DNA"/>
</dbReference>
<name>A0A8X6R469_TRICX</name>
<reference evidence="1" key="1">
    <citation type="submission" date="2020-08" db="EMBL/GenBank/DDBJ databases">
        <title>Multicomponent nature underlies the extraordinary mechanical properties of spider dragline silk.</title>
        <authorList>
            <person name="Kono N."/>
            <person name="Nakamura H."/>
            <person name="Mori M."/>
            <person name="Yoshida Y."/>
            <person name="Ohtoshi R."/>
            <person name="Malay A.D."/>
            <person name="Moran D.A.P."/>
            <person name="Tomita M."/>
            <person name="Numata K."/>
            <person name="Arakawa K."/>
        </authorList>
    </citation>
    <scope>NUCLEOTIDE SEQUENCE</scope>
</reference>
<dbReference type="AlphaFoldDB" id="A0A8X6R469"/>
<proteinExistence type="predicted"/>
<protein>
    <submittedName>
        <fullName evidence="1">Zinc finger MYM-type protein 1</fullName>
    </submittedName>
</protein>
<organism evidence="1 2">
    <name type="scientific">Trichonephila clavipes</name>
    <name type="common">Golden silk orbweaver</name>
    <name type="synonym">Nephila clavipes</name>
    <dbReference type="NCBI Taxonomy" id="2585209"/>
    <lineage>
        <taxon>Eukaryota</taxon>
        <taxon>Metazoa</taxon>
        <taxon>Ecdysozoa</taxon>
        <taxon>Arthropoda</taxon>
        <taxon>Chelicerata</taxon>
        <taxon>Arachnida</taxon>
        <taxon>Araneae</taxon>
        <taxon>Araneomorphae</taxon>
        <taxon>Entelegynae</taxon>
        <taxon>Araneoidea</taxon>
        <taxon>Nephilidae</taxon>
        <taxon>Trichonephila</taxon>
    </lineage>
</organism>
<comment type="caution">
    <text evidence="1">The sequence shown here is derived from an EMBL/GenBank/DDBJ whole genome shotgun (WGS) entry which is preliminary data.</text>
</comment>
<gene>
    <name evidence="1" type="primary">ZMYM1</name>
    <name evidence="1" type="ORF">TNCV_595841</name>
</gene>
<evidence type="ECO:0000313" key="1">
    <source>
        <dbReference type="EMBL" id="GFX87235.1"/>
    </source>
</evidence>
<evidence type="ECO:0000313" key="2">
    <source>
        <dbReference type="Proteomes" id="UP000887159"/>
    </source>
</evidence>
<dbReference type="Proteomes" id="UP000887159">
    <property type="component" value="Unassembled WGS sequence"/>
</dbReference>
<sequence>MYDMNQIKLKEYQDAAKKLSPSVETEYSDVNKRRVISKFADKSTEKAAYGTENFKRDTLIVALDKLILDLNRSQVHAEYSKKFKFLDLQDQSKENIDLESVRAIIDYYSDDVDQHLVKEGI</sequence>